<feature type="domain" description="S1 motif" evidence="9">
    <location>
        <begin position="275"/>
        <end position="345"/>
    </location>
</feature>
<dbReference type="RefSeq" id="WP_128699965.1">
    <property type="nucleotide sequence ID" value="NZ_CP019384.1"/>
</dbReference>
<evidence type="ECO:0000256" key="2">
    <source>
        <dbReference type="ARBA" id="ARBA00022737"/>
    </source>
</evidence>
<dbReference type="FunFam" id="2.40.50.140:FF:000011">
    <property type="entry name" value="30S ribosomal protein S1"/>
    <property type="match status" value="1"/>
</dbReference>
<evidence type="ECO:0000256" key="8">
    <source>
        <dbReference type="ARBA" id="ARBA00035517"/>
    </source>
</evidence>
<proteinExistence type="inferred from homology"/>
<dbReference type="GO" id="GO:0006412">
    <property type="term" value="P:translation"/>
    <property type="evidence" value="ECO:0007669"/>
    <property type="project" value="TreeGrafter"/>
</dbReference>
<dbReference type="PRINTS" id="PR00681">
    <property type="entry name" value="RIBOSOMALS1"/>
</dbReference>
<accession>A0A410P524</accession>
<dbReference type="FunFam" id="2.40.50.140:FF:000103">
    <property type="entry name" value="protein RRP5 homolog"/>
    <property type="match status" value="1"/>
</dbReference>
<keyword evidence="5" id="KW-0687">Ribonucleoprotein</keyword>
<dbReference type="Gene3D" id="2.40.50.140">
    <property type="entry name" value="Nucleic acid-binding proteins"/>
    <property type="match status" value="6"/>
</dbReference>
<reference evidence="10 11" key="1">
    <citation type="submission" date="2017-01" db="EMBL/GenBank/DDBJ databases">
        <title>First insights into the biology of 'candidatus Vampirococcus archaeovorus'.</title>
        <authorList>
            <person name="Kizina J."/>
            <person name="Jordan S."/>
            <person name="Stueber K."/>
            <person name="Reinhardt R."/>
            <person name="Harder J."/>
        </authorList>
    </citation>
    <scope>NUCLEOTIDE SEQUENCE [LARGE SCALE GENOMIC DNA]</scope>
    <source>
        <strain evidence="10 11">LiM</strain>
    </source>
</reference>
<evidence type="ECO:0000256" key="5">
    <source>
        <dbReference type="ARBA" id="ARBA00023274"/>
    </source>
</evidence>
<feature type="domain" description="S1 motif" evidence="9">
    <location>
        <begin position="449"/>
        <end position="514"/>
    </location>
</feature>
<dbReference type="AlphaFoldDB" id="A0A410P524"/>
<comment type="similarity">
    <text evidence="1">Belongs to the bacterial ribosomal protein bS1 family.</text>
</comment>
<dbReference type="Pfam" id="PF00575">
    <property type="entry name" value="S1"/>
    <property type="match status" value="6"/>
</dbReference>
<dbReference type="GO" id="GO:0022627">
    <property type="term" value="C:cytosolic small ribosomal subunit"/>
    <property type="evidence" value="ECO:0007669"/>
    <property type="project" value="TreeGrafter"/>
</dbReference>
<evidence type="ECO:0000259" key="9">
    <source>
        <dbReference type="PROSITE" id="PS50126"/>
    </source>
</evidence>
<dbReference type="InterPro" id="IPR012340">
    <property type="entry name" value="NA-bd_OB-fold"/>
</dbReference>
<dbReference type="PANTHER" id="PTHR10724:SF7">
    <property type="entry name" value="SMALL RIBOSOMAL SUBUNIT PROTEIN BS1C"/>
    <property type="match status" value="1"/>
</dbReference>
<feature type="domain" description="S1 motif" evidence="9">
    <location>
        <begin position="362"/>
        <end position="432"/>
    </location>
</feature>
<dbReference type="InterPro" id="IPR050437">
    <property type="entry name" value="Ribos_protein_bS1-like"/>
</dbReference>
<dbReference type="SUPFAM" id="SSF50249">
    <property type="entry name" value="Nucleic acid-binding proteins"/>
    <property type="match status" value="6"/>
</dbReference>
<dbReference type="GO" id="GO:0003735">
    <property type="term" value="F:structural constituent of ribosome"/>
    <property type="evidence" value="ECO:0007669"/>
    <property type="project" value="TreeGrafter"/>
</dbReference>
<dbReference type="EMBL" id="CP019384">
    <property type="protein sequence ID" value="QAT17222.1"/>
    <property type="molecule type" value="Genomic_DNA"/>
</dbReference>
<keyword evidence="3" id="KW-0694">RNA-binding</keyword>
<evidence type="ECO:0000313" key="10">
    <source>
        <dbReference type="EMBL" id="QAT17222.1"/>
    </source>
</evidence>
<evidence type="ECO:0000256" key="7">
    <source>
        <dbReference type="ARBA" id="ARBA00035293"/>
    </source>
</evidence>
<dbReference type="KEGG" id="vai:BU251_05515"/>
<dbReference type="Proteomes" id="UP000287243">
    <property type="component" value="Chromosome"/>
</dbReference>
<evidence type="ECO:0000313" key="11">
    <source>
        <dbReference type="Proteomes" id="UP000287243"/>
    </source>
</evidence>
<dbReference type="InterPro" id="IPR003029">
    <property type="entry name" value="S1_domain"/>
</dbReference>
<dbReference type="OrthoDB" id="9804077at2"/>
<organism evidence="10 11">
    <name type="scientific">Velamenicoccus archaeovorus</name>
    <dbReference type="NCBI Taxonomy" id="1930593"/>
    <lineage>
        <taxon>Bacteria</taxon>
        <taxon>Pseudomonadati</taxon>
        <taxon>Candidatus Omnitrophota</taxon>
        <taxon>Candidatus Velamenicoccus</taxon>
    </lineage>
</organism>
<dbReference type="CDD" id="cd04465">
    <property type="entry name" value="S1_RPS1_repeat_ec2_hs2"/>
    <property type="match status" value="1"/>
</dbReference>
<keyword evidence="2" id="KW-0677">Repeat</keyword>
<dbReference type="PROSITE" id="PS50126">
    <property type="entry name" value="S1"/>
    <property type="match status" value="6"/>
</dbReference>
<feature type="domain" description="S1 motif" evidence="9">
    <location>
        <begin position="104"/>
        <end position="169"/>
    </location>
</feature>
<feature type="domain" description="S1 motif" evidence="9">
    <location>
        <begin position="190"/>
        <end position="258"/>
    </location>
</feature>
<keyword evidence="4 10" id="KW-0689">Ribosomal protein</keyword>
<evidence type="ECO:0000256" key="3">
    <source>
        <dbReference type="ARBA" id="ARBA00022884"/>
    </source>
</evidence>
<sequence>MSEEKNAALTQLYEQSFKEIKEGEIVKGKIVRIGVKDVLIDVGYKSEGAVAREEFTGLPDLAVGQEVEVYVDSIEDDNGMIVLSRDKARRLHGWDKINQGFKEGDLVDGFVRKKVKGGFIVDVYGLEGFLPASLAMFRNVSEKDIVGHSFKFKIIKINSLRKSLIVSRKEAVAKEKEDNRLRFWETHKSGDVVNGLVKNITDFGAFIDLGGVDGLLHITDMSWSRISHPSEMLAVGDRIEVVILNMNKETSKVSLGLKQRMADPWTDVDKKFPVGTRLKGKVVNIVPYGVFVELEKGIEGLIHVSEISWQKRNINTQEMFAVGDTVEVQVLTIDKDSRRISLSIKQLEGNPWLEAENKFSVGSKVSGKISGFTDFGAFVELDGNLDGMIHVSDMSWTRRVMNPQEILKKGQKVDVVILSVDAQNKKISLGLKQAMESPWPKIAETYPIGTEREGEVTSKNNFGVFVRFDADFEGLLYINEIPKDQFEKVNIGDKIKIKIIKVDTDQMRIGLGLAS</sequence>
<name>A0A410P524_VELA1</name>
<dbReference type="CDD" id="cd05687">
    <property type="entry name" value="S1_RPS1_repeat_ec1_hs1"/>
    <property type="match status" value="1"/>
</dbReference>
<dbReference type="CDD" id="cd05688">
    <property type="entry name" value="S1_RPS1_repeat_ec3"/>
    <property type="match status" value="1"/>
</dbReference>
<gene>
    <name evidence="10" type="ORF">BU251_05515</name>
</gene>
<comment type="function">
    <text evidence="6">Binds mRNA; thus facilitating recognition of the initiation point. It is needed to translate mRNA with a short Shine-Dalgarno (SD) purine-rich sequence.</text>
</comment>
<dbReference type="GO" id="GO:0003729">
    <property type="term" value="F:mRNA binding"/>
    <property type="evidence" value="ECO:0007669"/>
    <property type="project" value="TreeGrafter"/>
</dbReference>
<protein>
    <recommendedName>
        <fullName evidence="7">Small ribosomal subunit protein bS1</fullName>
    </recommendedName>
    <alternativeName>
        <fullName evidence="8">30S ribosomal protein S1</fullName>
    </alternativeName>
</protein>
<keyword evidence="11" id="KW-1185">Reference proteome</keyword>
<evidence type="ECO:0000256" key="1">
    <source>
        <dbReference type="ARBA" id="ARBA00006767"/>
    </source>
</evidence>
<dbReference type="SMART" id="SM00316">
    <property type="entry name" value="S1"/>
    <property type="match status" value="6"/>
</dbReference>
<dbReference type="InterPro" id="IPR035104">
    <property type="entry name" value="Ribosomal_protein_S1-like"/>
</dbReference>
<feature type="domain" description="S1 motif" evidence="9">
    <location>
        <begin position="23"/>
        <end position="86"/>
    </location>
</feature>
<evidence type="ECO:0000256" key="4">
    <source>
        <dbReference type="ARBA" id="ARBA00022980"/>
    </source>
</evidence>
<dbReference type="PANTHER" id="PTHR10724">
    <property type="entry name" value="30S RIBOSOMAL PROTEIN S1"/>
    <property type="match status" value="1"/>
</dbReference>
<evidence type="ECO:0000256" key="6">
    <source>
        <dbReference type="ARBA" id="ARBA00025604"/>
    </source>
</evidence>